<sequence>MMETTESVVAELNVALGTDYRLVRQLTGGFQSGAFELTGGVVLKWTNNPDWTQRVKRAAELVERARAVGYPTPAWLHVGTTAAGSPYQLQEFVRGEPIRDYSVVDAGLARELIAACELQRGLVPEPGISWSAWSRGVVLEGWDGVWERVSRYDGETVELLRRYEELCRPYRDVELPDDDLVHGDLNLGNVIVDDGSVAGIVDIEAAGGGSRAYDYVSLATSAARDGAAPGVDELFVEAALRAGGRAAVALCAGAAYVSIAEFVHDRTGSAELIEYGARRVLELLDA</sequence>
<dbReference type="OrthoDB" id="5019367at2"/>
<dbReference type="InterPro" id="IPR002575">
    <property type="entry name" value="Aminoglycoside_PTrfase"/>
</dbReference>
<reference evidence="2 3" key="1">
    <citation type="submission" date="2019-03" db="EMBL/GenBank/DDBJ databases">
        <title>Genomic Encyclopedia of Type Strains, Phase III (KMG-III): the genomes of soil and plant-associated and newly described type strains.</title>
        <authorList>
            <person name="Whitman W."/>
        </authorList>
    </citation>
    <scope>NUCLEOTIDE SEQUENCE [LARGE SCALE GENOMIC DNA]</scope>
    <source>
        <strain evidence="2 3">VKM Ac-2570</strain>
    </source>
</reference>
<keyword evidence="3" id="KW-1185">Reference proteome</keyword>
<dbReference type="Gene3D" id="3.90.1200.10">
    <property type="match status" value="1"/>
</dbReference>
<protein>
    <submittedName>
        <fullName evidence="2">Phosphotransferase family enzyme</fullName>
    </submittedName>
</protein>
<dbReference type="EMBL" id="SODF01000002">
    <property type="protein sequence ID" value="TDW19541.1"/>
    <property type="molecule type" value="Genomic_DNA"/>
</dbReference>
<dbReference type="AlphaFoldDB" id="A0A4R7ZRT9"/>
<evidence type="ECO:0000313" key="2">
    <source>
        <dbReference type="EMBL" id="TDW19541.1"/>
    </source>
</evidence>
<organism evidence="2 3">
    <name type="scientific">Kribbella kalugense</name>
    <dbReference type="NCBI Taxonomy" id="2512221"/>
    <lineage>
        <taxon>Bacteria</taxon>
        <taxon>Bacillati</taxon>
        <taxon>Actinomycetota</taxon>
        <taxon>Actinomycetes</taxon>
        <taxon>Propionibacteriales</taxon>
        <taxon>Kribbellaceae</taxon>
        <taxon>Kribbella</taxon>
    </lineage>
</organism>
<evidence type="ECO:0000313" key="3">
    <source>
        <dbReference type="Proteomes" id="UP000295447"/>
    </source>
</evidence>
<name>A0A4R7ZRT9_9ACTN</name>
<proteinExistence type="predicted"/>
<keyword evidence="2" id="KW-0808">Transferase</keyword>
<dbReference type="Proteomes" id="UP000295447">
    <property type="component" value="Unassembled WGS sequence"/>
</dbReference>
<feature type="domain" description="Aminoglycoside phosphotransferase" evidence="1">
    <location>
        <begin position="24"/>
        <end position="248"/>
    </location>
</feature>
<dbReference type="InterPro" id="IPR011009">
    <property type="entry name" value="Kinase-like_dom_sf"/>
</dbReference>
<comment type="caution">
    <text evidence="2">The sequence shown here is derived from an EMBL/GenBank/DDBJ whole genome shotgun (WGS) entry which is preliminary data.</text>
</comment>
<dbReference type="Pfam" id="PF01636">
    <property type="entry name" value="APH"/>
    <property type="match status" value="1"/>
</dbReference>
<dbReference type="SUPFAM" id="SSF56112">
    <property type="entry name" value="Protein kinase-like (PK-like)"/>
    <property type="match status" value="1"/>
</dbReference>
<dbReference type="GO" id="GO:0016740">
    <property type="term" value="F:transferase activity"/>
    <property type="evidence" value="ECO:0007669"/>
    <property type="project" value="UniProtKB-KW"/>
</dbReference>
<gene>
    <name evidence="2" type="ORF">EV650_6151</name>
</gene>
<evidence type="ECO:0000259" key="1">
    <source>
        <dbReference type="Pfam" id="PF01636"/>
    </source>
</evidence>
<accession>A0A4R7ZRT9</accession>